<dbReference type="InterPro" id="IPR029045">
    <property type="entry name" value="ClpP/crotonase-like_dom_sf"/>
</dbReference>
<dbReference type="Gene3D" id="3.90.226.10">
    <property type="entry name" value="2-enoyl-CoA Hydratase, Chain A, domain 1"/>
    <property type="match status" value="1"/>
</dbReference>
<gene>
    <name evidence="2" type="ORF">ACFFIX_06905</name>
</gene>
<comment type="caution">
    <text evidence="2">The sequence shown here is derived from an EMBL/GenBank/DDBJ whole genome shotgun (WGS) entry which is preliminary data.</text>
</comment>
<dbReference type="CDD" id="cd06558">
    <property type="entry name" value="crotonase-like"/>
    <property type="match status" value="1"/>
</dbReference>
<evidence type="ECO:0000313" key="3">
    <source>
        <dbReference type="Proteomes" id="UP001589854"/>
    </source>
</evidence>
<dbReference type="PANTHER" id="PTHR11941">
    <property type="entry name" value="ENOYL-COA HYDRATASE-RELATED"/>
    <property type="match status" value="1"/>
</dbReference>
<sequence length="256" mass="28890">MRKVILTEKGNGIYELKINRPEKHNAIDFETIEELKKHIEYINDHPHRIRAVVITGEGERAFCSGGDIKAFHDLKTKEEAFKMLSSMGEVLYKVMTLPIPTFALLGGMALGGGCEIATACDIRLAKADIEMGFIQGNLAITTGWGGATMLFEKLAYDKALLLLTSANKFTTEDGIRQGFIHEVFQQETFRQDAYQFIENSLVKHPSVLGAYKKVKIKEWVQKGLKEKMIAEIDQCAELWVSEEHHKAVDSFINRIK</sequence>
<evidence type="ECO:0000313" key="2">
    <source>
        <dbReference type="EMBL" id="MFC0271178.1"/>
    </source>
</evidence>
<name>A0ABV6GBX3_9BACI</name>
<keyword evidence="3" id="KW-1185">Reference proteome</keyword>
<keyword evidence="1" id="KW-0456">Lyase</keyword>
<reference evidence="2 3" key="1">
    <citation type="submission" date="2024-09" db="EMBL/GenBank/DDBJ databases">
        <authorList>
            <person name="Sun Q."/>
            <person name="Mori K."/>
        </authorList>
    </citation>
    <scope>NUCLEOTIDE SEQUENCE [LARGE SCALE GENOMIC DNA]</scope>
    <source>
        <strain evidence="2 3">CCM 7228</strain>
    </source>
</reference>
<dbReference type="SUPFAM" id="SSF52096">
    <property type="entry name" value="ClpP/crotonase"/>
    <property type="match status" value="1"/>
</dbReference>
<dbReference type="RefSeq" id="WP_378931963.1">
    <property type="nucleotide sequence ID" value="NZ_JBHLVO010000004.1"/>
</dbReference>
<organism evidence="2 3">
    <name type="scientific">Metabacillus herbersteinensis</name>
    <dbReference type="NCBI Taxonomy" id="283816"/>
    <lineage>
        <taxon>Bacteria</taxon>
        <taxon>Bacillati</taxon>
        <taxon>Bacillota</taxon>
        <taxon>Bacilli</taxon>
        <taxon>Bacillales</taxon>
        <taxon>Bacillaceae</taxon>
        <taxon>Metabacillus</taxon>
    </lineage>
</organism>
<dbReference type="InterPro" id="IPR001753">
    <property type="entry name" value="Enoyl-CoA_hydra/iso"/>
</dbReference>
<dbReference type="Proteomes" id="UP001589854">
    <property type="component" value="Unassembled WGS sequence"/>
</dbReference>
<accession>A0ABV6GBX3</accession>
<dbReference type="Pfam" id="PF00378">
    <property type="entry name" value="ECH_1"/>
    <property type="match status" value="1"/>
</dbReference>
<evidence type="ECO:0000256" key="1">
    <source>
        <dbReference type="ARBA" id="ARBA00023239"/>
    </source>
</evidence>
<protein>
    <submittedName>
        <fullName evidence="2">Enoyl-CoA hydratase/isomerase family protein</fullName>
    </submittedName>
</protein>
<dbReference type="EMBL" id="JBHLVO010000004">
    <property type="protein sequence ID" value="MFC0271178.1"/>
    <property type="molecule type" value="Genomic_DNA"/>
</dbReference>
<dbReference type="PANTHER" id="PTHR11941:SF27">
    <property type="entry name" value="ETHYLMALONYL-COA DECARBOXYLASE"/>
    <property type="match status" value="1"/>
</dbReference>
<proteinExistence type="predicted"/>